<evidence type="ECO:0000313" key="1">
    <source>
        <dbReference type="EMBL" id="MDT0352025.1"/>
    </source>
</evidence>
<comment type="caution">
    <text evidence="1">The sequence shown here is derived from an EMBL/GenBank/DDBJ whole genome shotgun (WGS) entry which is preliminary data.</text>
</comment>
<evidence type="ECO:0000313" key="2">
    <source>
        <dbReference type="Proteomes" id="UP001183202"/>
    </source>
</evidence>
<reference evidence="2" key="1">
    <citation type="submission" date="2023-07" db="EMBL/GenBank/DDBJ databases">
        <title>30 novel species of actinomycetes from the DSMZ collection.</title>
        <authorList>
            <person name="Nouioui I."/>
        </authorList>
    </citation>
    <scope>NUCLEOTIDE SEQUENCE [LARGE SCALE GENOMIC DNA]</scope>
    <source>
        <strain evidence="2">DSM 45834</strain>
    </source>
</reference>
<gene>
    <name evidence="1" type="ORF">RM445_21070</name>
</gene>
<dbReference type="EMBL" id="JAVREJ010000016">
    <property type="protein sequence ID" value="MDT0352025.1"/>
    <property type="molecule type" value="Genomic_DNA"/>
</dbReference>
<dbReference type="Proteomes" id="UP001183202">
    <property type="component" value="Unassembled WGS sequence"/>
</dbReference>
<organism evidence="1 2">
    <name type="scientific">Pseudonocardia charpentierae</name>
    <dbReference type="NCBI Taxonomy" id="3075545"/>
    <lineage>
        <taxon>Bacteria</taxon>
        <taxon>Bacillati</taxon>
        <taxon>Actinomycetota</taxon>
        <taxon>Actinomycetes</taxon>
        <taxon>Pseudonocardiales</taxon>
        <taxon>Pseudonocardiaceae</taxon>
        <taxon>Pseudonocardia</taxon>
    </lineage>
</organism>
<sequence>MDNNALVAALGSDAVAAVHGYRLEVVDEARSRGLTLRSVSTGAGSDPIDVRLVFADGPAGVLTGQVLTWGPARGWSIARSVADAAPRYLAGPLARPVDLVPTPAEVLDRVVSGRRGSTVPPLDVELDDEPAAIRRLLGFATARSGRSHVDTLSLSA</sequence>
<keyword evidence="2" id="KW-1185">Reference proteome</keyword>
<accession>A0ABU2NDJ7</accession>
<proteinExistence type="predicted"/>
<protein>
    <submittedName>
        <fullName evidence="1">Uncharacterized protein</fullName>
    </submittedName>
</protein>
<dbReference type="RefSeq" id="WP_311558533.1">
    <property type="nucleotide sequence ID" value="NZ_JAVREJ010000016.1"/>
</dbReference>
<name>A0ABU2NDJ7_9PSEU</name>